<sequence length="244" mass="27409">MKVAVIACEVMRYELEMLSEGMEKAPRLYFLRQGLHDTPKLLKEELQAKINDVEGSAAELTHLVLGYGLCGQGLSGIQAQRCELVVPRVHDCIPLLLGSVEVHREEQLRECGTYWFSPGWLTWSVIPYLDNRTVRLARYVEKYGKDQAAILMQMEDGVLAHYNRACLIEWPGLGSHYRKQAEGAASRSNLPLQTITGSSQYLSALLSESWDEDRFVRIRPGQTLVQSMDEHTVMGAESAAEIAV</sequence>
<feature type="domain" description="DUF1638" evidence="1">
    <location>
        <begin position="30"/>
        <end position="206"/>
    </location>
</feature>
<evidence type="ECO:0000259" key="1">
    <source>
        <dbReference type="Pfam" id="PF07796"/>
    </source>
</evidence>
<gene>
    <name evidence="2" type="ORF">DSLASN_21840</name>
</gene>
<dbReference type="EMBL" id="AP024488">
    <property type="protein sequence ID" value="BCS96552.1"/>
    <property type="molecule type" value="Genomic_DNA"/>
</dbReference>
<organism evidence="2 3">
    <name type="scientific">Desulfoluna limicola</name>
    <dbReference type="NCBI Taxonomy" id="2810562"/>
    <lineage>
        <taxon>Bacteria</taxon>
        <taxon>Pseudomonadati</taxon>
        <taxon>Thermodesulfobacteriota</taxon>
        <taxon>Desulfobacteria</taxon>
        <taxon>Desulfobacterales</taxon>
        <taxon>Desulfolunaceae</taxon>
        <taxon>Desulfoluna</taxon>
    </lineage>
</organism>
<proteinExistence type="predicted"/>
<dbReference type="Pfam" id="PF07796">
    <property type="entry name" value="DUF1638"/>
    <property type="match status" value="1"/>
</dbReference>
<evidence type="ECO:0000313" key="2">
    <source>
        <dbReference type="EMBL" id="BCS96552.1"/>
    </source>
</evidence>
<evidence type="ECO:0000313" key="3">
    <source>
        <dbReference type="Proteomes" id="UP001320148"/>
    </source>
</evidence>
<dbReference type="Proteomes" id="UP001320148">
    <property type="component" value="Chromosome"/>
</dbReference>
<dbReference type="InterPro" id="IPR012437">
    <property type="entry name" value="DUF1638"/>
</dbReference>
<dbReference type="RefSeq" id="WP_236892857.1">
    <property type="nucleotide sequence ID" value="NZ_AP024488.1"/>
</dbReference>
<reference evidence="2 3" key="1">
    <citation type="submission" date="2021-02" db="EMBL/GenBank/DDBJ databases">
        <title>Complete genome of Desulfoluna sp. strain ASN36.</title>
        <authorList>
            <person name="Takahashi A."/>
            <person name="Kojima H."/>
            <person name="Fukui M."/>
        </authorList>
    </citation>
    <scope>NUCLEOTIDE SEQUENCE [LARGE SCALE GENOMIC DNA]</scope>
    <source>
        <strain evidence="2 3">ASN36</strain>
    </source>
</reference>
<protein>
    <recommendedName>
        <fullName evidence="1">DUF1638 domain-containing protein</fullName>
    </recommendedName>
</protein>
<keyword evidence="3" id="KW-1185">Reference proteome</keyword>
<accession>A0ABM7PG23</accession>
<name>A0ABM7PG23_9BACT</name>